<dbReference type="InterPro" id="IPR011527">
    <property type="entry name" value="ABC1_TM_dom"/>
</dbReference>
<comment type="caution">
    <text evidence="10">The sequence shown here is derived from an EMBL/GenBank/DDBJ whole genome shotgun (WGS) entry which is preliminary data.</text>
</comment>
<evidence type="ECO:0000313" key="10">
    <source>
        <dbReference type="EMBL" id="MCX2746015.1"/>
    </source>
</evidence>
<dbReference type="PANTHER" id="PTHR43394">
    <property type="entry name" value="ATP-DEPENDENT PERMEASE MDL1, MITOCHONDRIAL"/>
    <property type="match status" value="1"/>
</dbReference>
<keyword evidence="4 10" id="KW-0067">ATP-binding</keyword>
<dbReference type="Pfam" id="PF00005">
    <property type="entry name" value="ABC_tran"/>
    <property type="match status" value="1"/>
</dbReference>
<comment type="subcellular location">
    <subcellularLocation>
        <location evidence="1">Cell membrane</location>
        <topology evidence="1">Multi-pass membrane protein</topology>
    </subcellularLocation>
</comment>
<dbReference type="PROSITE" id="PS00211">
    <property type="entry name" value="ABC_TRANSPORTER_1"/>
    <property type="match status" value="1"/>
</dbReference>
<reference evidence="10 11" key="1">
    <citation type="submission" date="2022-11" db="EMBL/GenBank/DDBJ databases">
        <title>The characterization of three novel Bacteroidetes species and genomic analysis of their roles in tidal elemental geochemical cycles.</title>
        <authorList>
            <person name="Ma K."/>
        </authorList>
    </citation>
    <scope>NUCLEOTIDE SEQUENCE [LARGE SCALE GENOMIC DNA]</scope>
    <source>
        <strain evidence="10 11">M17</strain>
    </source>
</reference>
<dbReference type="Gene3D" id="3.40.50.300">
    <property type="entry name" value="P-loop containing nucleotide triphosphate hydrolases"/>
    <property type="match status" value="1"/>
</dbReference>
<sequence length="614" mass="68529">MKTLKRLFKYAKPINLIIPVFIVSTILYTLFSLFNLLSIMPILEVLFNQIDPQKLSEYQTKPIWGEVGLIEFFKGQFYYNLIHYINTVGKLRALQYVCTLLIASVFLSNLFRYLSQVSLEKAKVNVITNFRSAVFKAVTKLHIGFFTNEHKGDIMSKITTDVQEVENSIVNSVKVFFKEPVLIIAYFIALFGISVKLTLYSLIILPLSGILISTISKALKKQAKGTQSTLGRISNILDESLSGMRVVKAFNANGYINKKFQGEINRYAGFSWNFSKRYNLSSPMSEFLGVSTVALLIYIGGQLIFEDTGELTPPGLFGFLAIFSQILTPLKALSNSITGLQRGLVSADRIFDLMDTENEVKNNPEAIEIGAFSDQIIYDEVSFAYDTEKVIDNISFTIKKGQTVALVGPSGGGKSTLADLLPRFYDPTYGKITLDGNDLRNIDVESLRTQMGIVTQESILFNDTVFNNIAFGMSNVSEQDVIAAARIANAHEFIEKLDEGYQSNIGERGTKLSGGQRQRLSIARAILKNPPVLILDEATSALDAESEKLVQEALTNLMKNRTSLVIAHRLSTIKHADEILVIERGQIIERGNHESLLEQKGLYAKLIEMQSLHE</sequence>
<gene>
    <name evidence="10" type="ORF">OO013_19190</name>
</gene>
<dbReference type="InterPro" id="IPR003593">
    <property type="entry name" value="AAA+_ATPase"/>
</dbReference>
<dbReference type="SUPFAM" id="SSF52540">
    <property type="entry name" value="P-loop containing nucleoside triphosphate hydrolases"/>
    <property type="match status" value="1"/>
</dbReference>
<evidence type="ECO:0000256" key="4">
    <source>
        <dbReference type="ARBA" id="ARBA00022840"/>
    </source>
</evidence>
<evidence type="ECO:0000256" key="2">
    <source>
        <dbReference type="ARBA" id="ARBA00022692"/>
    </source>
</evidence>
<dbReference type="PROSITE" id="PS50893">
    <property type="entry name" value="ABC_TRANSPORTER_2"/>
    <property type="match status" value="1"/>
</dbReference>
<evidence type="ECO:0000256" key="6">
    <source>
        <dbReference type="ARBA" id="ARBA00023136"/>
    </source>
</evidence>
<evidence type="ECO:0000256" key="3">
    <source>
        <dbReference type="ARBA" id="ARBA00022741"/>
    </source>
</evidence>
<evidence type="ECO:0000256" key="5">
    <source>
        <dbReference type="ARBA" id="ARBA00022989"/>
    </source>
</evidence>
<evidence type="ECO:0000259" key="9">
    <source>
        <dbReference type="PROSITE" id="PS50929"/>
    </source>
</evidence>
<keyword evidence="6 7" id="KW-0472">Membrane</keyword>
<dbReference type="CDD" id="cd03251">
    <property type="entry name" value="ABCC_MsbA"/>
    <property type="match status" value="1"/>
</dbReference>
<dbReference type="PROSITE" id="PS50929">
    <property type="entry name" value="ABC_TM1F"/>
    <property type="match status" value="1"/>
</dbReference>
<evidence type="ECO:0000256" key="1">
    <source>
        <dbReference type="ARBA" id="ARBA00004651"/>
    </source>
</evidence>
<dbReference type="InterPro" id="IPR003439">
    <property type="entry name" value="ABC_transporter-like_ATP-bd"/>
</dbReference>
<dbReference type="InterPro" id="IPR039421">
    <property type="entry name" value="Type_1_exporter"/>
</dbReference>
<name>A0ABT3RW58_9BACT</name>
<dbReference type="EMBL" id="JAPFQN010000013">
    <property type="protein sequence ID" value="MCX2746015.1"/>
    <property type="molecule type" value="Genomic_DNA"/>
</dbReference>
<evidence type="ECO:0000313" key="11">
    <source>
        <dbReference type="Proteomes" id="UP001209885"/>
    </source>
</evidence>
<dbReference type="CDD" id="cd18552">
    <property type="entry name" value="ABC_6TM_MsbA_like"/>
    <property type="match status" value="1"/>
</dbReference>
<feature type="transmembrane region" description="Helical" evidence="7">
    <location>
        <begin position="183"/>
        <end position="212"/>
    </location>
</feature>
<proteinExistence type="predicted"/>
<dbReference type="PANTHER" id="PTHR43394:SF1">
    <property type="entry name" value="ATP-BINDING CASSETTE SUB-FAMILY B MEMBER 10, MITOCHONDRIAL"/>
    <property type="match status" value="1"/>
</dbReference>
<dbReference type="Pfam" id="PF00664">
    <property type="entry name" value="ABC_membrane"/>
    <property type="match status" value="1"/>
</dbReference>
<dbReference type="SMART" id="SM00382">
    <property type="entry name" value="AAA"/>
    <property type="match status" value="1"/>
</dbReference>
<dbReference type="RefSeq" id="WP_266058673.1">
    <property type="nucleotide sequence ID" value="NZ_JAPFQN010000013.1"/>
</dbReference>
<evidence type="ECO:0000259" key="8">
    <source>
        <dbReference type="PROSITE" id="PS50893"/>
    </source>
</evidence>
<organism evidence="10 11">
    <name type="scientific">Mangrovivirga halotolerans</name>
    <dbReference type="NCBI Taxonomy" id="2993936"/>
    <lineage>
        <taxon>Bacteria</taxon>
        <taxon>Pseudomonadati</taxon>
        <taxon>Bacteroidota</taxon>
        <taxon>Cytophagia</taxon>
        <taxon>Cytophagales</taxon>
        <taxon>Mangrovivirgaceae</taxon>
        <taxon>Mangrovivirga</taxon>
    </lineage>
</organism>
<dbReference type="InterPro" id="IPR036640">
    <property type="entry name" value="ABC1_TM_sf"/>
</dbReference>
<protein>
    <submittedName>
        <fullName evidence="10">ABC transporter ATP-binding protein</fullName>
    </submittedName>
</protein>
<keyword evidence="2 7" id="KW-0812">Transmembrane</keyword>
<feature type="domain" description="ABC transmembrane type-1" evidence="9">
    <location>
        <begin position="22"/>
        <end position="342"/>
    </location>
</feature>
<dbReference type="InterPro" id="IPR027417">
    <property type="entry name" value="P-loop_NTPase"/>
</dbReference>
<accession>A0ABT3RW58</accession>
<feature type="transmembrane region" description="Helical" evidence="7">
    <location>
        <begin position="93"/>
        <end position="111"/>
    </location>
</feature>
<dbReference type="GO" id="GO:0005524">
    <property type="term" value="F:ATP binding"/>
    <property type="evidence" value="ECO:0007669"/>
    <property type="project" value="UniProtKB-KW"/>
</dbReference>
<keyword evidence="3" id="KW-0547">Nucleotide-binding</keyword>
<keyword evidence="5 7" id="KW-1133">Transmembrane helix</keyword>
<dbReference type="SUPFAM" id="SSF90123">
    <property type="entry name" value="ABC transporter transmembrane region"/>
    <property type="match status" value="1"/>
</dbReference>
<evidence type="ECO:0000256" key="7">
    <source>
        <dbReference type="SAM" id="Phobius"/>
    </source>
</evidence>
<dbReference type="Proteomes" id="UP001209885">
    <property type="component" value="Unassembled WGS sequence"/>
</dbReference>
<feature type="domain" description="ABC transporter" evidence="8">
    <location>
        <begin position="376"/>
        <end position="609"/>
    </location>
</feature>
<dbReference type="InterPro" id="IPR017871">
    <property type="entry name" value="ABC_transporter-like_CS"/>
</dbReference>
<dbReference type="Gene3D" id="1.20.1560.10">
    <property type="entry name" value="ABC transporter type 1, transmembrane domain"/>
    <property type="match status" value="1"/>
</dbReference>
<feature type="transmembrane region" description="Helical" evidence="7">
    <location>
        <begin position="20"/>
        <end position="43"/>
    </location>
</feature>
<keyword evidence="11" id="KW-1185">Reference proteome</keyword>